<feature type="transmembrane region" description="Helical" evidence="2">
    <location>
        <begin position="12"/>
        <end position="31"/>
    </location>
</feature>
<evidence type="ECO:0008006" key="5">
    <source>
        <dbReference type="Google" id="ProtNLM"/>
    </source>
</evidence>
<keyword evidence="2" id="KW-0472">Membrane</keyword>
<sequence>MIAYTYQESIAALFVGALGTGMYLCTFAYSLRWLLYSDQGWKLRQKIDWKILTPTLAMCTLTCTHIALAAVLTVEWTTNAVNHVPTSNKVAWPATVMCGAANSTVLIADGYLIYRCWVLFSRSVKTIIFPSLFWIGGVVCTVIQLYWQAVKGTDNTTAWTPVNMSVGPGTVLTPFWASTIIINLYTTGKIVYYIWRATKEQRQVHAPVNDLHFVIRVLLDSGMLYLFITIPHFIVWWIPNSSGAILVIAYFNLPVVGSAFNLINIRTSQHRTIGEMGRGMAGTVSEMQFTSRPPIDLDLEKSVDFRHHIGIDGPESETSSTLGSTTATA</sequence>
<dbReference type="STRING" id="945553.A0A0D2KVQ4"/>
<evidence type="ECO:0000313" key="4">
    <source>
        <dbReference type="Proteomes" id="UP000054270"/>
    </source>
</evidence>
<feature type="compositionally biased region" description="Low complexity" evidence="1">
    <location>
        <begin position="316"/>
        <end position="329"/>
    </location>
</feature>
<gene>
    <name evidence="3" type="ORF">HYPSUDRAFT_920383</name>
</gene>
<feature type="transmembrane region" description="Helical" evidence="2">
    <location>
        <begin position="126"/>
        <end position="147"/>
    </location>
</feature>
<organism evidence="3 4">
    <name type="scientific">Hypholoma sublateritium (strain FD-334 SS-4)</name>
    <dbReference type="NCBI Taxonomy" id="945553"/>
    <lineage>
        <taxon>Eukaryota</taxon>
        <taxon>Fungi</taxon>
        <taxon>Dikarya</taxon>
        <taxon>Basidiomycota</taxon>
        <taxon>Agaricomycotina</taxon>
        <taxon>Agaricomycetes</taxon>
        <taxon>Agaricomycetidae</taxon>
        <taxon>Agaricales</taxon>
        <taxon>Agaricineae</taxon>
        <taxon>Strophariaceae</taxon>
        <taxon>Hypholoma</taxon>
    </lineage>
</organism>
<dbReference type="OrthoDB" id="3357408at2759"/>
<evidence type="ECO:0000313" key="3">
    <source>
        <dbReference type="EMBL" id="KJA18692.1"/>
    </source>
</evidence>
<dbReference type="OMA" id="TCTHIAL"/>
<keyword evidence="2" id="KW-1133">Transmembrane helix</keyword>
<evidence type="ECO:0000256" key="2">
    <source>
        <dbReference type="SAM" id="Phobius"/>
    </source>
</evidence>
<protein>
    <recommendedName>
        <fullName evidence="5">G-protein coupled receptors family 1 profile domain-containing protein</fullName>
    </recommendedName>
</protein>
<feature type="region of interest" description="Disordered" evidence="1">
    <location>
        <begin position="310"/>
        <end position="329"/>
    </location>
</feature>
<proteinExistence type="predicted"/>
<reference evidence="4" key="1">
    <citation type="submission" date="2014-04" db="EMBL/GenBank/DDBJ databases">
        <title>Evolutionary Origins and Diversification of the Mycorrhizal Mutualists.</title>
        <authorList>
            <consortium name="DOE Joint Genome Institute"/>
            <consortium name="Mycorrhizal Genomics Consortium"/>
            <person name="Kohler A."/>
            <person name="Kuo A."/>
            <person name="Nagy L.G."/>
            <person name="Floudas D."/>
            <person name="Copeland A."/>
            <person name="Barry K.W."/>
            <person name="Cichocki N."/>
            <person name="Veneault-Fourrey C."/>
            <person name="LaButti K."/>
            <person name="Lindquist E.A."/>
            <person name="Lipzen A."/>
            <person name="Lundell T."/>
            <person name="Morin E."/>
            <person name="Murat C."/>
            <person name="Riley R."/>
            <person name="Ohm R."/>
            <person name="Sun H."/>
            <person name="Tunlid A."/>
            <person name="Henrissat B."/>
            <person name="Grigoriev I.V."/>
            <person name="Hibbett D.S."/>
            <person name="Martin F."/>
        </authorList>
    </citation>
    <scope>NUCLEOTIDE SEQUENCE [LARGE SCALE GENOMIC DNA]</scope>
    <source>
        <strain evidence="4">FD-334 SS-4</strain>
    </source>
</reference>
<feature type="transmembrane region" description="Helical" evidence="2">
    <location>
        <begin position="215"/>
        <end position="238"/>
    </location>
</feature>
<dbReference type="AlphaFoldDB" id="A0A0D2KVQ4"/>
<feature type="transmembrane region" description="Helical" evidence="2">
    <location>
        <begin position="51"/>
        <end position="72"/>
    </location>
</feature>
<name>A0A0D2KVQ4_HYPSF</name>
<feature type="transmembrane region" description="Helical" evidence="2">
    <location>
        <begin position="244"/>
        <end position="263"/>
    </location>
</feature>
<dbReference type="EMBL" id="KN817586">
    <property type="protein sequence ID" value="KJA18692.1"/>
    <property type="molecule type" value="Genomic_DNA"/>
</dbReference>
<feature type="transmembrane region" description="Helical" evidence="2">
    <location>
        <begin position="92"/>
        <end position="114"/>
    </location>
</feature>
<feature type="transmembrane region" description="Helical" evidence="2">
    <location>
        <begin position="175"/>
        <end position="195"/>
    </location>
</feature>
<dbReference type="Proteomes" id="UP000054270">
    <property type="component" value="Unassembled WGS sequence"/>
</dbReference>
<keyword evidence="4" id="KW-1185">Reference proteome</keyword>
<accession>A0A0D2KVQ4</accession>
<evidence type="ECO:0000256" key="1">
    <source>
        <dbReference type="SAM" id="MobiDB-lite"/>
    </source>
</evidence>
<keyword evidence="2" id="KW-0812">Transmembrane</keyword>